<protein>
    <submittedName>
        <fullName evidence="2">Uncharacterized protein</fullName>
    </submittedName>
</protein>
<dbReference type="Proteomes" id="UP000254258">
    <property type="component" value="Unassembled WGS sequence"/>
</dbReference>
<evidence type="ECO:0000313" key="2">
    <source>
        <dbReference type="EMBL" id="RDS82223.1"/>
    </source>
</evidence>
<sequence length="124" mass="13906">MKIRPRWFLLAWILATHAVDAHAQTQQQPKIPRCTAAQIIVTGAYRSAQFKQQGQSYDQQAMNVQSMAARLAVRFGDNMGQTYAEVEAKLLQNLYTNPAYTQMTPEQFRDAMSASFAADCSQAT</sequence>
<organism evidence="2 3">
    <name type="scientific">Dyella monticola</name>
    <dbReference type="NCBI Taxonomy" id="1927958"/>
    <lineage>
        <taxon>Bacteria</taxon>
        <taxon>Pseudomonadati</taxon>
        <taxon>Pseudomonadota</taxon>
        <taxon>Gammaproteobacteria</taxon>
        <taxon>Lysobacterales</taxon>
        <taxon>Rhodanobacteraceae</taxon>
        <taxon>Dyella</taxon>
    </lineage>
</organism>
<accession>A0A370X1D6</accession>
<dbReference type="AlphaFoldDB" id="A0A370X1D6"/>
<keyword evidence="1" id="KW-0732">Signal</keyword>
<evidence type="ECO:0000313" key="3">
    <source>
        <dbReference type="Proteomes" id="UP000254258"/>
    </source>
</evidence>
<evidence type="ECO:0000256" key="1">
    <source>
        <dbReference type="SAM" id="SignalP"/>
    </source>
</evidence>
<proteinExistence type="predicted"/>
<keyword evidence="3" id="KW-1185">Reference proteome</keyword>
<name>A0A370X1D6_9GAMM</name>
<gene>
    <name evidence="2" type="ORF">DWU98_09300</name>
</gene>
<feature type="chain" id="PRO_5017067342" evidence="1">
    <location>
        <begin position="24"/>
        <end position="124"/>
    </location>
</feature>
<feature type="signal peptide" evidence="1">
    <location>
        <begin position="1"/>
        <end position="23"/>
    </location>
</feature>
<reference evidence="2 3" key="1">
    <citation type="submission" date="2018-07" db="EMBL/GenBank/DDBJ databases">
        <title>Dyella monticola sp. nov. and Dyella psychrodurans sp. nov. isolated from monsoon evergreen broad-leaved forest soil of Dinghu Mountain, China.</title>
        <authorList>
            <person name="Gao Z."/>
            <person name="Qiu L."/>
        </authorList>
    </citation>
    <scope>NUCLEOTIDE SEQUENCE [LARGE SCALE GENOMIC DNA]</scope>
    <source>
        <strain evidence="2 3">4G-K06</strain>
    </source>
</reference>
<comment type="caution">
    <text evidence="2">The sequence shown here is derived from an EMBL/GenBank/DDBJ whole genome shotgun (WGS) entry which is preliminary data.</text>
</comment>
<dbReference type="EMBL" id="QRBE01000004">
    <property type="protein sequence ID" value="RDS82223.1"/>
    <property type="molecule type" value="Genomic_DNA"/>
</dbReference>
<dbReference type="RefSeq" id="WP_115495281.1">
    <property type="nucleotide sequence ID" value="NZ_QRBE01000004.1"/>
</dbReference>